<evidence type="ECO:0000313" key="3">
    <source>
        <dbReference type="Proteomes" id="UP001378960"/>
    </source>
</evidence>
<evidence type="ECO:0000256" key="1">
    <source>
        <dbReference type="SAM" id="Phobius"/>
    </source>
</evidence>
<reference evidence="2 3" key="1">
    <citation type="journal article" date="2023" name="Elife">
        <title>Identification of key yeast species and microbe-microbe interactions impacting larval growth of Drosophila in the wild.</title>
        <authorList>
            <person name="Mure A."/>
            <person name="Sugiura Y."/>
            <person name="Maeda R."/>
            <person name="Honda K."/>
            <person name="Sakurai N."/>
            <person name="Takahashi Y."/>
            <person name="Watada M."/>
            <person name="Katoh T."/>
            <person name="Gotoh A."/>
            <person name="Gotoh Y."/>
            <person name="Taniguchi I."/>
            <person name="Nakamura K."/>
            <person name="Hayashi T."/>
            <person name="Katayama T."/>
            <person name="Uemura T."/>
            <person name="Hattori Y."/>
        </authorList>
    </citation>
    <scope>NUCLEOTIDE SEQUENCE [LARGE SCALE GENOMIC DNA]</scope>
    <source>
        <strain evidence="2 3">PK-24</strain>
    </source>
</reference>
<comment type="caution">
    <text evidence="2">The sequence shown here is derived from an EMBL/GenBank/DDBJ whole genome shotgun (WGS) entry which is preliminary data.</text>
</comment>
<dbReference type="InterPro" id="IPR021848">
    <property type="entry name" value="HODM_asu-like"/>
</dbReference>
<proteinExistence type="predicted"/>
<keyword evidence="1" id="KW-0812">Transmembrane</keyword>
<sequence length="384" mass="45789">MESVKLIGLGLITICPILVYIFKFKTRKVYEFGQEIVPLDIDVDDIKSGRFIDRKYMPFRYPLTQTMALVKLDMNHWSIVDEEYYHFMSEKKRLFDNYEEEKLASNPFYKRLYGSEYDHICEELCEFVVTHFTTRFPKLFQRVSNVVYNKLLNEEYDLNKMDPFLVVTKLSMEDFFITVKDEDTKQHKCVGVSVAFGGGGFPIVPIVGQGMDEIHKKVPYYESKLRTSMSKWFDKFIDPVERSSWHIVWDKDLNCNELYTKHREYHDDSEKYKGYVDNIPFSDFYVRVERQSLIKLPKSKAIIFSNHPLFLNIEKDLLDVPVIPTIIHRTMHETPKDIIKHKHFDLLRHHLDPYLLEAEKRQQEMGVMDPYKPVRTQEGFPFRR</sequence>
<dbReference type="AlphaFoldDB" id="A0AAV5R0K5"/>
<keyword evidence="1" id="KW-0472">Membrane</keyword>
<dbReference type="Pfam" id="PF11927">
    <property type="entry name" value="HODM_asu-like"/>
    <property type="match status" value="1"/>
</dbReference>
<keyword evidence="1" id="KW-1133">Transmembrane helix</keyword>
<gene>
    <name evidence="2" type="ORF">DAPK24_013800</name>
</gene>
<accession>A0AAV5R0K5</accession>
<name>A0AAV5R0K5_PICKL</name>
<evidence type="ECO:0000313" key="2">
    <source>
        <dbReference type="EMBL" id="GMM44805.1"/>
    </source>
</evidence>
<dbReference type="EMBL" id="BTGB01000001">
    <property type="protein sequence ID" value="GMM44805.1"/>
    <property type="molecule type" value="Genomic_DNA"/>
</dbReference>
<feature type="transmembrane region" description="Helical" evidence="1">
    <location>
        <begin position="6"/>
        <end position="22"/>
    </location>
</feature>
<organism evidence="2 3">
    <name type="scientific">Pichia kluyveri</name>
    <name type="common">Yeast</name>
    <dbReference type="NCBI Taxonomy" id="36015"/>
    <lineage>
        <taxon>Eukaryota</taxon>
        <taxon>Fungi</taxon>
        <taxon>Dikarya</taxon>
        <taxon>Ascomycota</taxon>
        <taxon>Saccharomycotina</taxon>
        <taxon>Pichiomycetes</taxon>
        <taxon>Pichiales</taxon>
        <taxon>Pichiaceae</taxon>
        <taxon>Pichia</taxon>
    </lineage>
</organism>
<protein>
    <submittedName>
        <fullName evidence="2">Uncharacterized protein</fullName>
    </submittedName>
</protein>
<dbReference type="Proteomes" id="UP001378960">
    <property type="component" value="Unassembled WGS sequence"/>
</dbReference>
<keyword evidence="3" id="KW-1185">Reference proteome</keyword>